<feature type="domain" description="TPX2 C-terminal" evidence="7">
    <location>
        <begin position="172"/>
        <end position="205"/>
    </location>
</feature>
<gene>
    <name evidence="8" type="ORF">H0235_011515</name>
</gene>
<feature type="compositionally biased region" description="Polar residues" evidence="6">
    <location>
        <begin position="79"/>
        <end position="90"/>
    </location>
</feature>
<dbReference type="InterPro" id="IPR027329">
    <property type="entry name" value="TPX2_C"/>
</dbReference>
<evidence type="ECO:0000256" key="4">
    <source>
        <dbReference type="ARBA" id="ARBA00023212"/>
    </source>
</evidence>
<evidence type="ECO:0000256" key="3">
    <source>
        <dbReference type="ARBA" id="ARBA00022490"/>
    </source>
</evidence>
<evidence type="ECO:0000256" key="6">
    <source>
        <dbReference type="SAM" id="MobiDB-lite"/>
    </source>
</evidence>
<comment type="subcellular location">
    <subcellularLocation>
        <location evidence="1">Cytoplasm</location>
        <location evidence="1">Cytoskeleton</location>
    </subcellularLocation>
</comment>
<dbReference type="AlphaFoldDB" id="A0A834NS31"/>
<evidence type="ECO:0000256" key="2">
    <source>
        <dbReference type="ARBA" id="ARBA00005885"/>
    </source>
</evidence>
<keyword evidence="4" id="KW-0206">Cytoskeleton</keyword>
<evidence type="ECO:0000259" key="7">
    <source>
        <dbReference type="Pfam" id="PF06886"/>
    </source>
</evidence>
<evidence type="ECO:0000256" key="5">
    <source>
        <dbReference type="SAM" id="Coils"/>
    </source>
</evidence>
<sequence length="338" mass="40365">METETPLSYYRFKSKPTNRQLWPQNKEENNLFKDWINRVNVTLDPWDRIDSPQFIDFFNVPEISDRFFETKEEEKPLQHSANARTLPRTSDYNDHNELINLLDNFSLTKEKKQELSKNIDTNQTEENREEKKQDLTRQCIKVKHKTTTRENTKNITEKVHTAVKSFTFDLRNKSNTKKQQQKTFKEDKKLHVFRAQPVPKFIKTVISGKFKESNNISSEKAIKKCTEIWKKPPFLPRPAKRVLKIPKTPPLLTAVRAQERKRFEEKLKEKEREKEMLKCLIATTEKKLEKGEIACLRKKTIRKVQPIRKYNSSLPRIEKRPLIEPPLSPFNHKRRRRV</sequence>
<evidence type="ECO:0000256" key="1">
    <source>
        <dbReference type="ARBA" id="ARBA00004245"/>
    </source>
</evidence>
<comment type="caution">
    <text evidence="8">The sequence shown here is derived from an EMBL/GenBank/DDBJ whole genome shotgun (WGS) entry which is preliminary data.</text>
</comment>
<keyword evidence="3" id="KW-0963">Cytoplasm</keyword>
<feature type="domain" description="TPX2 C-terminal" evidence="7">
    <location>
        <begin position="253"/>
        <end position="318"/>
    </location>
</feature>
<keyword evidence="9" id="KW-1185">Reference proteome</keyword>
<comment type="similarity">
    <text evidence="2">Belongs to the TPX2 family.</text>
</comment>
<organism evidence="8 9">
    <name type="scientific">Vespula pensylvanica</name>
    <name type="common">Western yellow jacket</name>
    <name type="synonym">Wasp</name>
    <dbReference type="NCBI Taxonomy" id="30213"/>
    <lineage>
        <taxon>Eukaryota</taxon>
        <taxon>Metazoa</taxon>
        <taxon>Ecdysozoa</taxon>
        <taxon>Arthropoda</taxon>
        <taxon>Hexapoda</taxon>
        <taxon>Insecta</taxon>
        <taxon>Pterygota</taxon>
        <taxon>Neoptera</taxon>
        <taxon>Endopterygota</taxon>
        <taxon>Hymenoptera</taxon>
        <taxon>Apocrita</taxon>
        <taxon>Aculeata</taxon>
        <taxon>Vespoidea</taxon>
        <taxon>Vespidae</taxon>
        <taxon>Vespinae</taxon>
        <taxon>Vespula</taxon>
    </lineage>
</organism>
<keyword evidence="5" id="KW-0175">Coiled coil</keyword>
<protein>
    <recommendedName>
        <fullName evidence="7">TPX2 C-terminal domain-containing protein</fullName>
    </recommendedName>
</protein>
<dbReference type="Pfam" id="PF06886">
    <property type="entry name" value="TPX2"/>
    <property type="match status" value="2"/>
</dbReference>
<dbReference type="GO" id="GO:0005856">
    <property type="term" value="C:cytoskeleton"/>
    <property type="evidence" value="ECO:0007669"/>
    <property type="project" value="UniProtKB-SubCell"/>
</dbReference>
<proteinExistence type="inferred from homology"/>
<dbReference type="EMBL" id="JACSDY010000010">
    <property type="protein sequence ID" value="KAF7416984.1"/>
    <property type="molecule type" value="Genomic_DNA"/>
</dbReference>
<evidence type="ECO:0000313" key="8">
    <source>
        <dbReference type="EMBL" id="KAF7416984.1"/>
    </source>
</evidence>
<feature type="coiled-coil region" evidence="5">
    <location>
        <begin position="254"/>
        <end position="287"/>
    </location>
</feature>
<reference evidence="8" key="1">
    <citation type="journal article" date="2020" name="G3 (Bethesda)">
        <title>High-Quality Assemblies for Three Invasive Social Wasps from the &lt;i&gt;Vespula&lt;/i&gt; Genus.</title>
        <authorList>
            <person name="Harrop T.W.R."/>
            <person name="Guhlin J."/>
            <person name="McLaughlin G.M."/>
            <person name="Permina E."/>
            <person name="Stockwell P."/>
            <person name="Gilligan J."/>
            <person name="Le Lec M.F."/>
            <person name="Gruber M.A.M."/>
            <person name="Quinn O."/>
            <person name="Lovegrove M."/>
            <person name="Duncan E.J."/>
            <person name="Remnant E.J."/>
            <person name="Van Eeckhoven J."/>
            <person name="Graham B."/>
            <person name="Knapp R.A."/>
            <person name="Langford K.W."/>
            <person name="Kronenberg Z."/>
            <person name="Press M.O."/>
            <person name="Eacker S.M."/>
            <person name="Wilson-Rankin E.E."/>
            <person name="Purcell J."/>
            <person name="Lester P.J."/>
            <person name="Dearden P.K."/>
        </authorList>
    </citation>
    <scope>NUCLEOTIDE SEQUENCE</scope>
    <source>
        <strain evidence="8">Volc-1</strain>
    </source>
</reference>
<feature type="region of interest" description="Disordered" evidence="6">
    <location>
        <begin position="72"/>
        <end position="91"/>
    </location>
</feature>
<evidence type="ECO:0000313" key="9">
    <source>
        <dbReference type="Proteomes" id="UP000600918"/>
    </source>
</evidence>
<dbReference type="OrthoDB" id="1684416at2759"/>
<dbReference type="Proteomes" id="UP000600918">
    <property type="component" value="Unassembled WGS sequence"/>
</dbReference>
<name>A0A834NS31_VESPE</name>
<accession>A0A834NS31</accession>